<protein>
    <submittedName>
        <fullName evidence="1">Uncharacterized protein</fullName>
    </submittedName>
</protein>
<comment type="caution">
    <text evidence="1">The sequence shown here is derived from an EMBL/GenBank/DDBJ whole genome shotgun (WGS) entry which is preliminary data.</text>
</comment>
<keyword evidence="2" id="KW-1185">Reference proteome</keyword>
<name>A0ABS3JM37_9BACT</name>
<reference evidence="1 2" key="1">
    <citation type="submission" date="2021-03" db="EMBL/GenBank/DDBJ databases">
        <title>Fibrella sp. HMF5405 genome sequencing and assembly.</title>
        <authorList>
            <person name="Kang H."/>
            <person name="Kim H."/>
            <person name="Bae S."/>
            <person name="Joh K."/>
        </authorList>
    </citation>
    <scope>NUCLEOTIDE SEQUENCE [LARGE SCALE GENOMIC DNA]</scope>
    <source>
        <strain evidence="1 2">HMF5405</strain>
    </source>
</reference>
<gene>
    <name evidence="1" type="ORF">J2I46_20975</name>
</gene>
<dbReference type="EMBL" id="JAFMYW010000007">
    <property type="protein sequence ID" value="MBO0951071.1"/>
    <property type="molecule type" value="Genomic_DNA"/>
</dbReference>
<evidence type="ECO:0000313" key="2">
    <source>
        <dbReference type="Proteomes" id="UP000664628"/>
    </source>
</evidence>
<dbReference type="RefSeq" id="WP_207331030.1">
    <property type="nucleotide sequence ID" value="NZ_JAFMYW010000007.1"/>
</dbReference>
<sequence length="172" mass="18772">MPATYKSIKDVGNVNRMGGLQQRILLCPYGDITTLQEPVDYKVTTAHTCATGKGFIEVYSTKDLASVLLEAMGGPDRQSLKGKAEFYLPGESDDAVTLFNLAKNDRFIVLAPLPGSTEMIQCGDKEFQVNIRATYDTGKNSGDGRGMKFELEWFAANLVKYTAATVTMKPTA</sequence>
<organism evidence="1 2">
    <name type="scientific">Fibrella forsythiae</name>
    <dbReference type="NCBI Taxonomy" id="2817061"/>
    <lineage>
        <taxon>Bacteria</taxon>
        <taxon>Pseudomonadati</taxon>
        <taxon>Bacteroidota</taxon>
        <taxon>Cytophagia</taxon>
        <taxon>Cytophagales</taxon>
        <taxon>Spirosomataceae</taxon>
        <taxon>Fibrella</taxon>
    </lineage>
</organism>
<dbReference type="Proteomes" id="UP000664628">
    <property type="component" value="Unassembled WGS sequence"/>
</dbReference>
<accession>A0ABS3JM37</accession>
<proteinExistence type="predicted"/>
<evidence type="ECO:0000313" key="1">
    <source>
        <dbReference type="EMBL" id="MBO0951071.1"/>
    </source>
</evidence>